<sequence length="64" mass="7288">MAGKIFYREREKIVDGAKTPRYIVGAVSDVNLKVYSKHMRMCELKQIAEELGAELIALKRGPKH</sequence>
<dbReference type="OrthoDB" id="5459352at2"/>
<accession>A0A1L3GHB2</accession>
<dbReference type="RefSeq" id="WP_072287140.1">
    <property type="nucleotide sequence ID" value="NZ_CP015455.1"/>
</dbReference>
<proteinExistence type="predicted"/>
<organism evidence="1 2">
    <name type="scientific">Syntrophotalea acetylenica</name>
    <name type="common">Pelobacter acetylenicus</name>
    <dbReference type="NCBI Taxonomy" id="29542"/>
    <lineage>
        <taxon>Bacteria</taxon>
        <taxon>Pseudomonadati</taxon>
        <taxon>Thermodesulfobacteriota</taxon>
        <taxon>Desulfuromonadia</taxon>
        <taxon>Desulfuromonadales</taxon>
        <taxon>Syntrophotaleaceae</taxon>
        <taxon>Syntrophotalea</taxon>
    </lineage>
</organism>
<dbReference type="Proteomes" id="UP000182264">
    <property type="component" value="Chromosome"/>
</dbReference>
<dbReference type="AlphaFoldDB" id="A0A1L3GHB2"/>
<keyword evidence="2" id="KW-1185">Reference proteome</keyword>
<dbReference type="KEGG" id="pace:A6070_03905"/>
<name>A0A1L3GHB2_SYNAC</name>
<dbReference type="EMBL" id="CP015518">
    <property type="protein sequence ID" value="APG25290.1"/>
    <property type="molecule type" value="Genomic_DNA"/>
</dbReference>
<reference evidence="1 2" key="1">
    <citation type="journal article" date="2017" name="Genome Announc.">
        <title>Complete Genome Sequences of Two Acetylene-Fermenting Pelobacter acetylenicus Strains.</title>
        <authorList>
            <person name="Sutton J.M."/>
            <person name="Baesman S.M."/>
            <person name="Fierst J.L."/>
            <person name="Poret-Peterson A.T."/>
            <person name="Oremland R.S."/>
            <person name="Dunlap D.S."/>
            <person name="Akob D.M."/>
        </authorList>
    </citation>
    <scope>NUCLEOTIDE SEQUENCE [LARGE SCALE GENOMIC DNA]</scope>
    <source>
        <strain evidence="1 2">DSM 3247</strain>
    </source>
</reference>
<evidence type="ECO:0000313" key="2">
    <source>
        <dbReference type="Proteomes" id="UP000182264"/>
    </source>
</evidence>
<gene>
    <name evidence="1" type="ORF">A7E75_09905</name>
</gene>
<protein>
    <submittedName>
        <fullName evidence="1">Uncharacterized protein</fullName>
    </submittedName>
</protein>
<evidence type="ECO:0000313" key="1">
    <source>
        <dbReference type="EMBL" id="APG25290.1"/>
    </source>
</evidence>